<dbReference type="Proteomes" id="UP001153321">
    <property type="component" value="Chromosome 27"/>
</dbReference>
<sequence length="195" mass="22375">MGLLLSKEFRAKRKVDEATSNTSLSNVRYVVTEKPKWKVFKKKEVVPIPQYLPPKGCVCGNEGICKKKITPAGVTIHYPQKKKKFTAFGGKRRYKPPKIKRSKFSKSRWKSIPTVSPFQTRVTSLHRVRSSLSGDKLVNALKTIKTLKPTKSGISVKLNNVILNIRSLSRFRRHYKLKRVSNEFMFMPINIQGDQ</sequence>
<gene>
    <name evidence="1" type="ORF">SPLIT_LOCUS7848</name>
</gene>
<dbReference type="EMBL" id="LR824558">
    <property type="protein sequence ID" value="CAH1642492.1"/>
    <property type="molecule type" value="Genomic_DNA"/>
</dbReference>
<keyword evidence="2" id="KW-1185">Reference proteome</keyword>
<protein>
    <submittedName>
        <fullName evidence="1">Uncharacterized protein</fullName>
    </submittedName>
</protein>
<dbReference type="AlphaFoldDB" id="A0A9P0I9F5"/>
<reference evidence="1" key="1">
    <citation type="submission" date="2022-02" db="EMBL/GenBank/DDBJ databases">
        <authorList>
            <person name="King R."/>
        </authorList>
    </citation>
    <scope>NUCLEOTIDE SEQUENCE</scope>
</reference>
<accession>A0A9P0I9F5</accession>
<evidence type="ECO:0000313" key="2">
    <source>
        <dbReference type="Proteomes" id="UP001153321"/>
    </source>
</evidence>
<evidence type="ECO:0000313" key="1">
    <source>
        <dbReference type="EMBL" id="CAH1642492.1"/>
    </source>
</evidence>
<name>A0A9P0I9F5_SPOLI</name>
<organism evidence="1 2">
    <name type="scientific">Spodoptera littoralis</name>
    <name type="common">Egyptian cotton leafworm</name>
    <dbReference type="NCBI Taxonomy" id="7109"/>
    <lineage>
        <taxon>Eukaryota</taxon>
        <taxon>Metazoa</taxon>
        <taxon>Ecdysozoa</taxon>
        <taxon>Arthropoda</taxon>
        <taxon>Hexapoda</taxon>
        <taxon>Insecta</taxon>
        <taxon>Pterygota</taxon>
        <taxon>Neoptera</taxon>
        <taxon>Endopterygota</taxon>
        <taxon>Lepidoptera</taxon>
        <taxon>Glossata</taxon>
        <taxon>Ditrysia</taxon>
        <taxon>Noctuoidea</taxon>
        <taxon>Noctuidae</taxon>
        <taxon>Amphipyrinae</taxon>
        <taxon>Spodoptera</taxon>
    </lineage>
</organism>
<proteinExistence type="predicted"/>